<dbReference type="Pfam" id="PF12484">
    <property type="entry name" value="PPE-SVP"/>
    <property type="match status" value="1"/>
</dbReference>
<dbReference type="AlphaFoldDB" id="A0A1S1MDC4"/>
<gene>
    <name evidence="2" type="ORF">BKN37_27210</name>
</gene>
<dbReference type="EMBL" id="MLQM01000343">
    <property type="protein sequence ID" value="OHU81240.1"/>
    <property type="molecule type" value="Genomic_DNA"/>
</dbReference>
<protein>
    <recommendedName>
        <fullName evidence="1">PPE family C-terminal domain-containing protein</fullName>
    </recommendedName>
</protein>
<dbReference type="InterPro" id="IPR022171">
    <property type="entry name" value="PPE_C"/>
</dbReference>
<reference evidence="2 3" key="1">
    <citation type="submission" date="2016-10" db="EMBL/GenBank/DDBJ databases">
        <title>Genome sequence of Mycobacterium talmonii.</title>
        <authorList>
            <person name="Greninger A.L."/>
            <person name="Elliott B."/>
            <person name="Vasireddy S."/>
            <person name="Vasireddy R."/>
        </authorList>
    </citation>
    <scope>NUCLEOTIDE SEQUENCE [LARGE SCALE GENOMIC DNA]</scope>
    <source>
        <strain evidence="3">NE-TNMC-100812</strain>
    </source>
</reference>
<sequence length="143" mass="14506">MGRAASVGGLSVPQSWGSAAPAIRLAAAATALPMAGVDGVPVVGPGGMLGGPLGPIGSVVNAPRTGEPRSRYAARAKLLPATAGGHGDTPERWANFDALACGDAAVSERHQLHQLRTAVTALTKERDVLKRSATLLIKEAIQK</sequence>
<evidence type="ECO:0000313" key="3">
    <source>
        <dbReference type="Proteomes" id="UP000179734"/>
    </source>
</evidence>
<organism evidence="2 3">
    <name type="scientific">Mycobacterium talmoniae</name>
    <dbReference type="NCBI Taxonomy" id="1858794"/>
    <lineage>
        <taxon>Bacteria</taxon>
        <taxon>Bacillati</taxon>
        <taxon>Actinomycetota</taxon>
        <taxon>Actinomycetes</taxon>
        <taxon>Mycobacteriales</taxon>
        <taxon>Mycobacteriaceae</taxon>
        <taxon>Mycobacterium</taxon>
    </lineage>
</organism>
<evidence type="ECO:0000259" key="1">
    <source>
        <dbReference type="Pfam" id="PF12484"/>
    </source>
</evidence>
<feature type="domain" description="PPE family C-terminal" evidence="1">
    <location>
        <begin position="1"/>
        <end position="79"/>
    </location>
</feature>
<keyword evidence="3" id="KW-1185">Reference proteome</keyword>
<accession>A0A1S1MDC4</accession>
<dbReference type="Proteomes" id="UP000179734">
    <property type="component" value="Unassembled WGS sequence"/>
</dbReference>
<evidence type="ECO:0000313" key="2">
    <source>
        <dbReference type="EMBL" id="OHU81240.1"/>
    </source>
</evidence>
<comment type="caution">
    <text evidence="2">The sequence shown here is derived from an EMBL/GenBank/DDBJ whole genome shotgun (WGS) entry which is preliminary data.</text>
</comment>
<proteinExistence type="predicted"/>
<name>A0A1S1MDC4_9MYCO</name>